<feature type="transmembrane region" description="Helical" evidence="5">
    <location>
        <begin position="234"/>
        <end position="255"/>
    </location>
</feature>
<evidence type="ECO:0000256" key="4">
    <source>
        <dbReference type="ARBA" id="ARBA00023136"/>
    </source>
</evidence>
<keyword evidence="3 5" id="KW-1133">Transmembrane helix</keyword>
<evidence type="ECO:0000313" key="6">
    <source>
        <dbReference type="EMBL" id="KAF2404074.1"/>
    </source>
</evidence>
<evidence type="ECO:0000256" key="5">
    <source>
        <dbReference type="SAM" id="Phobius"/>
    </source>
</evidence>
<dbReference type="OrthoDB" id="10012223at2759"/>
<dbReference type="InterPro" id="IPR059112">
    <property type="entry name" value="CysZ/EI24"/>
</dbReference>
<reference evidence="6" key="1">
    <citation type="journal article" date="2020" name="Stud. Mycol.">
        <title>101 Dothideomycetes genomes: a test case for predicting lifestyles and emergence of pathogens.</title>
        <authorList>
            <person name="Haridas S."/>
            <person name="Albert R."/>
            <person name="Binder M."/>
            <person name="Bloem J."/>
            <person name="Labutti K."/>
            <person name="Salamov A."/>
            <person name="Andreopoulos B."/>
            <person name="Baker S."/>
            <person name="Barry K."/>
            <person name="Bills G."/>
            <person name="Bluhm B."/>
            <person name="Cannon C."/>
            <person name="Castanera R."/>
            <person name="Culley D."/>
            <person name="Daum C."/>
            <person name="Ezra D."/>
            <person name="Gonzalez J."/>
            <person name="Henrissat B."/>
            <person name="Kuo A."/>
            <person name="Liang C."/>
            <person name="Lipzen A."/>
            <person name="Lutzoni F."/>
            <person name="Magnuson J."/>
            <person name="Mondo S."/>
            <person name="Nolan M."/>
            <person name="Ohm R."/>
            <person name="Pangilinan J."/>
            <person name="Park H.-J."/>
            <person name="Ramirez L."/>
            <person name="Alfaro M."/>
            <person name="Sun H."/>
            <person name="Tritt A."/>
            <person name="Yoshinaga Y."/>
            <person name="Zwiers L.-H."/>
            <person name="Turgeon B."/>
            <person name="Goodwin S."/>
            <person name="Spatafora J."/>
            <person name="Crous P."/>
            <person name="Grigoriev I."/>
        </authorList>
    </citation>
    <scope>NUCLEOTIDE SEQUENCE</scope>
    <source>
        <strain evidence="6">CBS 262.69</strain>
    </source>
</reference>
<gene>
    <name evidence="6" type="ORF">EJ06DRAFT_526181</name>
</gene>
<keyword evidence="7" id="KW-1185">Reference proteome</keyword>
<organism evidence="6 7">
    <name type="scientific">Trichodelitschia bisporula</name>
    <dbReference type="NCBI Taxonomy" id="703511"/>
    <lineage>
        <taxon>Eukaryota</taxon>
        <taxon>Fungi</taxon>
        <taxon>Dikarya</taxon>
        <taxon>Ascomycota</taxon>
        <taxon>Pezizomycotina</taxon>
        <taxon>Dothideomycetes</taxon>
        <taxon>Dothideomycetes incertae sedis</taxon>
        <taxon>Phaeotrichales</taxon>
        <taxon>Phaeotrichaceae</taxon>
        <taxon>Trichodelitschia</taxon>
    </lineage>
</organism>
<dbReference type="PANTHER" id="PTHR34292:SF2">
    <property type="entry name" value="OUTER SPORE WALL PROTEIN LDS1"/>
    <property type="match status" value="1"/>
</dbReference>
<dbReference type="GO" id="GO:0005628">
    <property type="term" value="C:prospore membrane"/>
    <property type="evidence" value="ECO:0007669"/>
    <property type="project" value="TreeGrafter"/>
</dbReference>
<feature type="transmembrane region" description="Helical" evidence="5">
    <location>
        <begin position="48"/>
        <end position="69"/>
    </location>
</feature>
<evidence type="ECO:0008006" key="8">
    <source>
        <dbReference type="Google" id="ProtNLM"/>
    </source>
</evidence>
<keyword evidence="4 5" id="KW-0472">Membrane</keyword>
<dbReference type="Pfam" id="PF07264">
    <property type="entry name" value="EI24"/>
    <property type="match status" value="1"/>
</dbReference>
<feature type="transmembrane region" description="Helical" evidence="5">
    <location>
        <begin position="168"/>
        <end position="187"/>
    </location>
</feature>
<keyword evidence="2 5" id="KW-0812">Transmembrane</keyword>
<feature type="transmembrane region" description="Helical" evidence="5">
    <location>
        <begin position="75"/>
        <end position="95"/>
    </location>
</feature>
<dbReference type="InterPro" id="IPR052786">
    <property type="entry name" value="Spore_wall_assembly"/>
</dbReference>
<dbReference type="AlphaFoldDB" id="A0A6G1I7B6"/>
<dbReference type="PANTHER" id="PTHR34292">
    <property type="entry name" value="OUTER SPORE WALL PROTEIN LDS1"/>
    <property type="match status" value="1"/>
</dbReference>
<evidence type="ECO:0000256" key="1">
    <source>
        <dbReference type="ARBA" id="ARBA00004141"/>
    </source>
</evidence>
<dbReference type="Proteomes" id="UP000799640">
    <property type="component" value="Unassembled WGS sequence"/>
</dbReference>
<dbReference type="GO" id="GO:0005619">
    <property type="term" value="C:ascospore wall"/>
    <property type="evidence" value="ECO:0007669"/>
    <property type="project" value="TreeGrafter"/>
</dbReference>
<evidence type="ECO:0000256" key="2">
    <source>
        <dbReference type="ARBA" id="ARBA00022692"/>
    </source>
</evidence>
<dbReference type="GO" id="GO:0005811">
    <property type="term" value="C:lipid droplet"/>
    <property type="evidence" value="ECO:0007669"/>
    <property type="project" value="TreeGrafter"/>
</dbReference>
<proteinExistence type="predicted"/>
<sequence length="262" mass="28695">MDKAKEVAQEEAVRVKRLTQDAVNSRAYLYPLKGIFYFATHQSLWQPLWSQLAPTITTGIGVTTFMFALTYLPQAAALAIINGPFAVVSAIALVLSESSAITSILARSFFIDAALLDTFDGTLVERNQTELVTAGRTVKPGGSGVSRLGKVIRTPFSRFTPKAIIRNLMYLPLNFIPIVGTAIYIILQGKRSGPAALARYFQLKGMTARQREEHVEKHRGAYTSFGVPAVLLEMVPFVGIFFAFTNTVGAALWAAEMEEKSN</sequence>
<evidence type="ECO:0000313" key="7">
    <source>
        <dbReference type="Proteomes" id="UP000799640"/>
    </source>
</evidence>
<dbReference type="EMBL" id="ML996688">
    <property type="protein sequence ID" value="KAF2404074.1"/>
    <property type="molecule type" value="Genomic_DNA"/>
</dbReference>
<protein>
    <recommendedName>
        <fullName evidence="8">Outer spore wall protein RRT8</fullName>
    </recommendedName>
</protein>
<name>A0A6G1I7B6_9PEZI</name>
<accession>A0A6G1I7B6</accession>
<comment type="subcellular location">
    <subcellularLocation>
        <location evidence="1">Membrane</location>
        <topology evidence="1">Multi-pass membrane protein</topology>
    </subcellularLocation>
</comment>
<evidence type="ECO:0000256" key="3">
    <source>
        <dbReference type="ARBA" id="ARBA00022989"/>
    </source>
</evidence>